<evidence type="ECO:0000256" key="1">
    <source>
        <dbReference type="SAM" id="MobiDB-lite"/>
    </source>
</evidence>
<sequence length="216" mass="24231">MRLLRSRSAPAFVDQNPEPDPEDDQRLVVRLEDLAEELSRTVHTDSTQPDFTVKSLGMLPNGDNNDPTVVWLIARNDLESPLGFGTKAAIEDFWQVPDEITERVFPEAANDMDLVKRNLFFKAERANLSNNAAFAIGLFLQTVEMSNRYKLVCGEAEEEVTELLTLNAPRQLPSFLTNPVLIEQVCQLPTHLLALVSQGKSTKGHLSRTLRRAFGE</sequence>
<proteinExistence type="predicted"/>
<evidence type="ECO:0000313" key="2">
    <source>
        <dbReference type="EMBL" id="KAK3251850.1"/>
    </source>
</evidence>
<evidence type="ECO:0000313" key="3">
    <source>
        <dbReference type="Proteomes" id="UP001190700"/>
    </source>
</evidence>
<reference evidence="2 3" key="1">
    <citation type="journal article" date="2015" name="Genome Biol. Evol.">
        <title>Comparative Genomics of a Bacterivorous Green Alga Reveals Evolutionary Causalities and Consequences of Phago-Mixotrophic Mode of Nutrition.</title>
        <authorList>
            <person name="Burns J.A."/>
            <person name="Paasch A."/>
            <person name="Narechania A."/>
            <person name="Kim E."/>
        </authorList>
    </citation>
    <scope>NUCLEOTIDE SEQUENCE [LARGE SCALE GENOMIC DNA]</scope>
    <source>
        <strain evidence="2 3">PLY_AMNH</strain>
    </source>
</reference>
<name>A0AAE0CDB7_9CHLO</name>
<dbReference type="EMBL" id="LGRX02025780">
    <property type="protein sequence ID" value="KAK3251850.1"/>
    <property type="molecule type" value="Genomic_DNA"/>
</dbReference>
<gene>
    <name evidence="2" type="ORF">CYMTET_38824</name>
</gene>
<keyword evidence="3" id="KW-1185">Reference proteome</keyword>
<organism evidence="2 3">
    <name type="scientific">Cymbomonas tetramitiformis</name>
    <dbReference type="NCBI Taxonomy" id="36881"/>
    <lineage>
        <taxon>Eukaryota</taxon>
        <taxon>Viridiplantae</taxon>
        <taxon>Chlorophyta</taxon>
        <taxon>Pyramimonadophyceae</taxon>
        <taxon>Pyramimonadales</taxon>
        <taxon>Pyramimonadaceae</taxon>
        <taxon>Cymbomonas</taxon>
    </lineage>
</organism>
<accession>A0AAE0CDB7</accession>
<feature type="region of interest" description="Disordered" evidence="1">
    <location>
        <begin position="1"/>
        <end position="24"/>
    </location>
</feature>
<protein>
    <submittedName>
        <fullName evidence="2">Uncharacterized protein</fullName>
    </submittedName>
</protein>
<dbReference type="Proteomes" id="UP001190700">
    <property type="component" value="Unassembled WGS sequence"/>
</dbReference>
<dbReference type="AlphaFoldDB" id="A0AAE0CDB7"/>
<comment type="caution">
    <text evidence="2">The sequence shown here is derived from an EMBL/GenBank/DDBJ whole genome shotgun (WGS) entry which is preliminary data.</text>
</comment>